<keyword evidence="7" id="KW-1185">Reference proteome</keyword>
<comment type="subcellular location">
    <subcellularLocation>
        <location evidence="1">Membrane</location>
        <topology evidence="1">Multi-pass membrane protein</topology>
    </subcellularLocation>
</comment>
<evidence type="ECO:0000256" key="3">
    <source>
        <dbReference type="ARBA" id="ARBA00022989"/>
    </source>
</evidence>
<feature type="transmembrane region" description="Helical" evidence="5">
    <location>
        <begin position="177"/>
        <end position="195"/>
    </location>
</feature>
<feature type="transmembrane region" description="Helical" evidence="5">
    <location>
        <begin position="245"/>
        <end position="267"/>
    </location>
</feature>
<feature type="transmembrane region" description="Helical" evidence="5">
    <location>
        <begin position="219"/>
        <end position="239"/>
    </location>
</feature>
<dbReference type="InterPro" id="IPR044878">
    <property type="entry name" value="UbiA_sf"/>
</dbReference>
<feature type="transmembrane region" description="Helical" evidence="5">
    <location>
        <begin position="52"/>
        <end position="75"/>
    </location>
</feature>
<dbReference type="PANTHER" id="PTHR11048">
    <property type="entry name" value="PRENYLTRANSFERASES"/>
    <property type="match status" value="1"/>
</dbReference>
<feature type="transmembrane region" description="Helical" evidence="5">
    <location>
        <begin position="288"/>
        <end position="310"/>
    </location>
</feature>
<dbReference type="CDD" id="cd13963">
    <property type="entry name" value="PT_UbiA_2"/>
    <property type="match status" value="1"/>
</dbReference>
<dbReference type="PANTHER" id="PTHR11048:SF5">
    <property type="entry name" value="DECAPRENYL-PHOSPHATE PHOSPHORIBOSYLTRANSFERASE"/>
    <property type="match status" value="1"/>
</dbReference>
<feature type="transmembrane region" description="Helical" evidence="5">
    <location>
        <begin position="150"/>
        <end position="171"/>
    </location>
</feature>
<evidence type="ECO:0000313" key="6">
    <source>
        <dbReference type="EMBL" id="MDI6099383.1"/>
    </source>
</evidence>
<sequence>MTAVDTAVPLNPPVARVANGLRDLVTLIRPHQWAKNLLVVPLVLLDGTALNLSALFAVAWAVLGFTVASSAVYVFNDIADRHRDRLHPVKQLRPVASGRVGVGLAYAYGMMLVLLLIAVAVSGPVTPAAWWPLLVYLALNVAYSRGLKHVPLIDVFVVALGFVLRVVQGYVAAGTPVAGWLLVAVFSLCLVMILGKRRHEVGTGGALHRPSLRGYSTQYLDYMIVLCSVLAVSAFLLYVDDAFPAPYGTAALLGSVPFGLFALARYLQALVVLGDGGDPVRVLLRDRTMVVTSLLWALVLGSILLTAQLVKG</sequence>
<keyword evidence="4 5" id="KW-0472">Membrane</keyword>
<feature type="transmembrane region" description="Helical" evidence="5">
    <location>
        <begin position="96"/>
        <end position="121"/>
    </location>
</feature>
<keyword evidence="3 5" id="KW-1133">Transmembrane helix</keyword>
<dbReference type="Proteomes" id="UP001241758">
    <property type="component" value="Unassembled WGS sequence"/>
</dbReference>
<evidence type="ECO:0000256" key="2">
    <source>
        <dbReference type="ARBA" id="ARBA00022692"/>
    </source>
</evidence>
<dbReference type="InterPro" id="IPR000537">
    <property type="entry name" value="UbiA_prenyltransferase"/>
</dbReference>
<evidence type="ECO:0000313" key="7">
    <source>
        <dbReference type="Proteomes" id="UP001241758"/>
    </source>
</evidence>
<dbReference type="RefSeq" id="WP_282759541.1">
    <property type="nucleotide sequence ID" value="NZ_JASCTH010000007.1"/>
</dbReference>
<gene>
    <name evidence="6" type="ORF">QLQ12_12345</name>
</gene>
<dbReference type="Gene3D" id="1.10.357.140">
    <property type="entry name" value="UbiA prenyltransferase"/>
    <property type="match status" value="1"/>
</dbReference>
<organism evidence="6 7">
    <name type="scientific">Actinoplanes sandaracinus</name>
    <dbReference type="NCBI Taxonomy" id="3045177"/>
    <lineage>
        <taxon>Bacteria</taxon>
        <taxon>Bacillati</taxon>
        <taxon>Actinomycetota</taxon>
        <taxon>Actinomycetes</taxon>
        <taxon>Micromonosporales</taxon>
        <taxon>Micromonosporaceae</taxon>
        <taxon>Actinoplanes</taxon>
    </lineage>
</organism>
<keyword evidence="2 5" id="KW-0812">Transmembrane</keyword>
<evidence type="ECO:0000256" key="4">
    <source>
        <dbReference type="ARBA" id="ARBA00023136"/>
    </source>
</evidence>
<feature type="transmembrane region" description="Helical" evidence="5">
    <location>
        <begin position="127"/>
        <end position="143"/>
    </location>
</feature>
<evidence type="ECO:0000256" key="5">
    <source>
        <dbReference type="SAM" id="Phobius"/>
    </source>
</evidence>
<comment type="caution">
    <text evidence="6">The sequence shown here is derived from an EMBL/GenBank/DDBJ whole genome shotgun (WGS) entry which is preliminary data.</text>
</comment>
<dbReference type="EMBL" id="JASCTH010000007">
    <property type="protein sequence ID" value="MDI6099383.1"/>
    <property type="molecule type" value="Genomic_DNA"/>
</dbReference>
<protein>
    <submittedName>
        <fullName evidence="6">UbiA prenyltransferase family protein</fullName>
    </submittedName>
</protein>
<dbReference type="Pfam" id="PF01040">
    <property type="entry name" value="UbiA"/>
    <property type="match status" value="1"/>
</dbReference>
<proteinExistence type="predicted"/>
<evidence type="ECO:0000256" key="1">
    <source>
        <dbReference type="ARBA" id="ARBA00004141"/>
    </source>
</evidence>
<reference evidence="6 7" key="1">
    <citation type="submission" date="2023-05" db="EMBL/GenBank/DDBJ databases">
        <title>Actinoplanes sp. NEAU-A12 genome sequencing.</title>
        <authorList>
            <person name="Wang Z.-S."/>
        </authorList>
    </citation>
    <scope>NUCLEOTIDE SEQUENCE [LARGE SCALE GENOMIC DNA]</scope>
    <source>
        <strain evidence="6 7">NEAU-A12</strain>
    </source>
</reference>
<accession>A0ABT6WI19</accession>
<dbReference type="InterPro" id="IPR039653">
    <property type="entry name" value="Prenyltransferase"/>
</dbReference>
<name>A0ABT6WI19_9ACTN</name>